<evidence type="ECO:0000256" key="5">
    <source>
        <dbReference type="PROSITE-ProRule" id="PRU00335"/>
    </source>
</evidence>
<dbReference type="InterPro" id="IPR036271">
    <property type="entry name" value="Tet_transcr_reg_TetR-rel_C_sf"/>
</dbReference>
<dbReference type="InterPro" id="IPR001647">
    <property type="entry name" value="HTH_TetR"/>
</dbReference>
<evidence type="ECO:0000313" key="8">
    <source>
        <dbReference type="EMBL" id="MCU4728065.1"/>
    </source>
</evidence>
<accession>A0AAE3ICF2</accession>
<evidence type="ECO:0000313" key="10">
    <source>
        <dbReference type="Proteomes" id="UP001209746"/>
    </source>
</evidence>
<evidence type="ECO:0000256" key="1">
    <source>
        <dbReference type="ARBA" id="ARBA00022491"/>
    </source>
</evidence>
<evidence type="ECO:0000256" key="4">
    <source>
        <dbReference type="ARBA" id="ARBA00023163"/>
    </source>
</evidence>
<dbReference type="EMBL" id="JAOPKD010000019">
    <property type="protein sequence ID" value="MCU4728065.1"/>
    <property type="molecule type" value="Genomic_DNA"/>
</dbReference>
<dbReference type="GO" id="GO:0003700">
    <property type="term" value="F:DNA-binding transcription factor activity"/>
    <property type="evidence" value="ECO:0007669"/>
    <property type="project" value="TreeGrafter"/>
</dbReference>
<dbReference type="InterPro" id="IPR039538">
    <property type="entry name" value="BetI_C"/>
</dbReference>
<dbReference type="PANTHER" id="PTHR30055:SF234">
    <property type="entry name" value="HTH-TYPE TRANSCRIPTIONAL REGULATOR BETI"/>
    <property type="match status" value="1"/>
</dbReference>
<keyword evidence="1" id="KW-0678">Repressor</keyword>
<feature type="domain" description="HTH tetR-type" evidence="6">
    <location>
        <begin position="16"/>
        <end position="76"/>
    </location>
</feature>
<dbReference type="RefSeq" id="WP_315910200.1">
    <property type="nucleotide sequence ID" value="NZ_JAOPKC010000029.1"/>
</dbReference>
<evidence type="ECO:0000256" key="2">
    <source>
        <dbReference type="ARBA" id="ARBA00023015"/>
    </source>
</evidence>
<keyword evidence="2" id="KW-0805">Transcription regulation</keyword>
<name>A0AAE3ICF2_9EURY</name>
<evidence type="ECO:0000313" key="9">
    <source>
        <dbReference type="Proteomes" id="UP001208186"/>
    </source>
</evidence>
<dbReference type="PROSITE" id="PS50977">
    <property type="entry name" value="HTH_TETR_2"/>
    <property type="match status" value="1"/>
</dbReference>
<evidence type="ECO:0000259" key="6">
    <source>
        <dbReference type="PROSITE" id="PS50977"/>
    </source>
</evidence>
<dbReference type="Pfam" id="PF00440">
    <property type="entry name" value="TetR_N"/>
    <property type="match status" value="1"/>
</dbReference>
<comment type="caution">
    <text evidence="8">The sequence shown here is derived from an EMBL/GenBank/DDBJ whole genome shotgun (WGS) entry which is preliminary data.</text>
</comment>
<dbReference type="Pfam" id="PF13977">
    <property type="entry name" value="TetR_C_6"/>
    <property type="match status" value="1"/>
</dbReference>
<feature type="DNA-binding region" description="H-T-H motif" evidence="5">
    <location>
        <begin position="39"/>
        <end position="58"/>
    </location>
</feature>
<dbReference type="SUPFAM" id="SSF48498">
    <property type="entry name" value="Tetracyclin repressor-like, C-terminal domain"/>
    <property type="match status" value="1"/>
</dbReference>
<protein>
    <submittedName>
        <fullName evidence="8">TetR/AcrR family transcriptional regulator</fullName>
    </submittedName>
</protein>
<dbReference type="EMBL" id="JAOPKC010000029">
    <property type="protein sequence ID" value="MCU4719454.1"/>
    <property type="molecule type" value="Genomic_DNA"/>
</dbReference>
<dbReference type="AlphaFoldDB" id="A0AAE3ICF2"/>
<dbReference type="PANTHER" id="PTHR30055">
    <property type="entry name" value="HTH-TYPE TRANSCRIPTIONAL REGULATOR RUTR"/>
    <property type="match status" value="1"/>
</dbReference>
<evidence type="ECO:0000256" key="3">
    <source>
        <dbReference type="ARBA" id="ARBA00023125"/>
    </source>
</evidence>
<proteinExistence type="predicted"/>
<dbReference type="InterPro" id="IPR050109">
    <property type="entry name" value="HTH-type_TetR-like_transc_reg"/>
</dbReference>
<gene>
    <name evidence="8" type="ORF">OB914_13995</name>
    <name evidence="7" type="ORF">OB916_15500</name>
</gene>
<evidence type="ECO:0000313" key="7">
    <source>
        <dbReference type="EMBL" id="MCU4719454.1"/>
    </source>
</evidence>
<keyword evidence="9" id="KW-1185">Reference proteome</keyword>
<dbReference type="InterPro" id="IPR009057">
    <property type="entry name" value="Homeodomain-like_sf"/>
</dbReference>
<dbReference type="PRINTS" id="PR00455">
    <property type="entry name" value="HTHTETR"/>
</dbReference>
<dbReference type="Proteomes" id="UP001208186">
    <property type="component" value="Unassembled WGS sequence"/>
</dbReference>
<reference evidence="8" key="1">
    <citation type="submission" date="2023-02" db="EMBL/GenBank/DDBJ databases">
        <title>Enrichment on poylsaccharides allowed isolation of novel metabolic and taxonomic groups of Haloarchaea.</title>
        <authorList>
            <person name="Sorokin D.Y."/>
            <person name="Elcheninov A.G."/>
            <person name="Khizhniak T.V."/>
            <person name="Kolganova T.V."/>
            <person name="Kublanov I.V."/>
        </authorList>
    </citation>
    <scope>NUCLEOTIDE SEQUENCE</scope>
    <source>
        <strain evidence="7 9">HArc-curdl5-1</strain>
        <strain evidence="8">HArc-curdl7</strain>
    </source>
</reference>
<sequence>MGENPEEASPFVGEPTDTRGRIMQATFETIQENGFAGLSIQRIASRADLSKSSVYHFFEDKDDLLLAFLDEMLGQFGGPLEGLEDDAAPLDVLWAYIDFGLYGVTDESIPPVERMEIQPGRPYVELRSQGTYSEEYRDRFTEMDGLMRDRLTNVLERGIREGTFRDVDPERTAEFLLTVLLGGLFRRATADDVDIDAVRREVEAIIEVRVLNES</sequence>
<dbReference type="GO" id="GO:0000976">
    <property type="term" value="F:transcription cis-regulatory region binding"/>
    <property type="evidence" value="ECO:0007669"/>
    <property type="project" value="TreeGrafter"/>
</dbReference>
<dbReference type="Gene3D" id="1.10.357.10">
    <property type="entry name" value="Tetracycline Repressor, domain 2"/>
    <property type="match status" value="1"/>
</dbReference>
<keyword evidence="4" id="KW-0804">Transcription</keyword>
<organism evidence="8 10">
    <name type="scientific">Halapricum hydrolyticum</name>
    <dbReference type="NCBI Taxonomy" id="2979991"/>
    <lineage>
        <taxon>Archaea</taxon>
        <taxon>Methanobacteriati</taxon>
        <taxon>Methanobacteriota</taxon>
        <taxon>Stenosarchaea group</taxon>
        <taxon>Halobacteria</taxon>
        <taxon>Halobacteriales</taxon>
        <taxon>Haloarculaceae</taxon>
        <taxon>Halapricum</taxon>
    </lineage>
</organism>
<dbReference type="SUPFAM" id="SSF46689">
    <property type="entry name" value="Homeodomain-like"/>
    <property type="match status" value="1"/>
</dbReference>
<dbReference type="Proteomes" id="UP001209746">
    <property type="component" value="Unassembled WGS sequence"/>
</dbReference>
<keyword evidence="3 5" id="KW-0238">DNA-binding</keyword>